<protein>
    <submittedName>
        <fullName evidence="1">Uncharacterized protein</fullName>
    </submittedName>
</protein>
<sequence length="112" mass="12795">MMSTTWCNMYKQRSPQPNATLMATYLYHSFLLDAKNHAMKFLSGKMKTDCNKASTPKAEFSGVTHWNENGNGVHNLHSREDSHMTETPRCFHGFCGFPHWKINDKIIVLAAC</sequence>
<dbReference type="Proteomes" id="UP001054945">
    <property type="component" value="Unassembled WGS sequence"/>
</dbReference>
<evidence type="ECO:0000313" key="2">
    <source>
        <dbReference type="Proteomes" id="UP001054945"/>
    </source>
</evidence>
<dbReference type="EMBL" id="BPLR01018218">
    <property type="protein sequence ID" value="GIY97814.1"/>
    <property type="molecule type" value="Genomic_DNA"/>
</dbReference>
<accession>A0AAV4XV43</accession>
<dbReference type="AlphaFoldDB" id="A0AAV4XV43"/>
<reference evidence="1 2" key="1">
    <citation type="submission" date="2021-06" db="EMBL/GenBank/DDBJ databases">
        <title>Caerostris extrusa draft genome.</title>
        <authorList>
            <person name="Kono N."/>
            <person name="Arakawa K."/>
        </authorList>
    </citation>
    <scope>NUCLEOTIDE SEQUENCE [LARGE SCALE GENOMIC DNA]</scope>
</reference>
<evidence type="ECO:0000313" key="1">
    <source>
        <dbReference type="EMBL" id="GIY97814.1"/>
    </source>
</evidence>
<keyword evidence="2" id="KW-1185">Reference proteome</keyword>
<proteinExistence type="predicted"/>
<gene>
    <name evidence="1" type="ORF">CEXT_248101</name>
</gene>
<name>A0AAV4XV43_CAEEX</name>
<organism evidence="1 2">
    <name type="scientific">Caerostris extrusa</name>
    <name type="common">Bark spider</name>
    <name type="synonym">Caerostris bankana</name>
    <dbReference type="NCBI Taxonomy" id="172846"/>
    <lineage>
        <taxon>Eukaryota</taxon>
        <taxon>Metazoa</taxon>
        <taxon>Ecdysozoa</taxon>
        <taxon>Arthropoda</taxon>
        <taxon>Chelicerata</taxon>
        <taxon>Arachnida</taxon>
        <taxon>Araneae</taxon>
        <taxon>Araneomorphae</taxon>
        <taxon>Entelegynae</taxon>
        <taxon>Araneoidea</taxon>
        <taxon>Araneidae</taxon>
        <taxon>Caerostris</taxon>
    </lineage>
</organism>
<comment type="caution">
    <text evidence="1">The sequence shown here is derived from an EMBL/GenBank/DDBJ whole genome shotgun (WGS) entry which is preliminary data.</text>
</comment>